<dbReference type="AlphaFoldDB" id="A0A0M2Q128"/>
<sequence length="80" mass="8236">MAAISGLADVDAVSISLARAATGTLATQVASLGVLIAIFMNTLVKVFITWSIGGKALAQWCGSILLGSLVLSFGIIWLTR</sequence>
<reference evidence="3" key="1">
    <citation type="submission" date="2012-04" db="EMBL/GenBank/DDBJ databases">
        <authorList>
            <person name="Borisov I.G."/>
            <person name="Ivanikova N.V."/>
            <person name="Pinevich A.V."/>
        </authorList>
    </citation>
    <scope>NUCLEOTIDE SEQUENCE [LARGE SCALE GENOMIC DNA]</scope>
    <source>
        <strain evidence="3">CALU 1027</strain>
    </source>
</reference>
<keyword evidence="1" id="KW-0472">Membrane</keyword>
<evidence type="ECO:0000313" key="4">
    <source>
        <dbReference type="Proteomes" id="UP000034681"/>
    </source>
</evidence>
<evidence type="ECO:0000259" key="2">
    <source>
        <dbReference type="Pfam" id="PF13194"/>
    </source>
</evidence>
<accession>A0A0M2Q128</accession>
<evidence type="ECO:0000313" key="3">
    <source>
        <dbReference type="EMBL" id="KKJ00327.1"/>
    </source>
</evidence>
<keyword evidence="1" id="KW-1133">Transmembrane helix</keyword>
<keyword evidence="1" id="KW-0812">Transmembrane</keyword>
<dbReference type="Proteomes" id="UP000034681">
    <property type="component" value="Unassembled WGS sequence"/>
</dbReference>
<gene>
    <name evidence="3" type="ORF">PROH_11720</name>
</gene>
<organism evidence="3 4">
    <name type="scientific">Prochlorothrix hollandica PCC 9006 = CALU 1027</name>
    <dbReference type="NCBI Taxonomy" id="317619"/>
    <lineage>
        <taxon>Bacteria</taxon>
        <taxon>Bacillati</taxon>
        <taxon>Cyanobacteriota</taxon>
        <taxon>Cyanophyceae</taxon>
        <taxon>Prochlorotrichales</taxon>
        <taxon>Prochlorotrichaceae</taxon>
        <taxon>Prochlorothrix</taxon>
    </lineage>
</organism>
<evidence type="ECO:0000256" key="1">
    <source>
        <dbReference type="SAM" id="Phobius"/>
    </source>
</evidence>
<comment type="caution">
    <text evidence="3">The sequence shown here is derived from an EMBL/GenBank/DDBJ whole genome shotgun (WGS) entry which is preliminary data.</text>
</comment>
<feature type="transmembrane region" description="Helical" evidence="1">
    <location>
        <begin position="30"/>
        <end position="48"/>
    </location>
</feature>
<name>A0A0M2Q128_PROHO</name>
<dbReference type="eggNOG" id="COG3174">
    <property type="taxonomic scope" value="Bacteria"/>
</dbReference>
<protein>
    <recommendedName>
        <fullName evidence="2">DUF4010 domain-containing protein</fullName>
    </recommendedName>
</protein>
<dbReference type="InterPro" id="IPR025105">
    <property type="entry name" value="DUF4010"/>
</dbReference>
<dbReference type="Pfam" id="PF13194">
    <property type="entry name" value="DUF4010"/>
    <property type="match status" value="1"/>
</dbReference>
<feature type="domain" description="DUF4010" evidence="2">
    <location>
        <begin position="1"/>
        <end position="53"/>
    </location>
</feature>
<feature type="transmembrane region" description="Helical" evidence="1">
    <location>
        <begin position="60"/>
        <end position="79"/>
    </location>
</feature>
<keyword evidence="4" id="KW-1185">Reference proteome</keyword>
<dbReference type="EMBL" id="AJTX02000004">
    <property type="protein sequence ID" value="KKJ00327.1"/>
    <property type="molecule type" value="Genomic_DNA"/>
</dbReference>
<proteinExistence type="predicted"/>